<dbReference type="InterPro" id="IPR008753">
    <property type="entry name" value="Peptidase_M13_N"/>
</dbReference>
<dbReference type="PANTHER" id="PTHR11733">
    <property type="entry name" value="ZINC METALLOPROTEASE FAMILY M13 NEPRILYSIN-RELATED"/>
    <property type="match status" value="1"/>
</dbReference>
<keyword evidence="5 10" id="KW-0378">Hydrolase</keyword>
<keyword evidence="7" id="KW-0482">Metalloprotease</keyword>
<evidence type="ECO:0000313" key="10">
    <source>
        <dbReference type="EMBL" id="MEY8662580.1"/>
    </source>
</evidence>
<keyword evidence="11" id="KW-1185">Reference proteome</keyword>
<evidence type="ECO:0000256" key="5">
    <source>
        <dbReference type="ARBA" id="ARBA00022801"/>
    </source>
</evidence>
<comment type="similarity">
    <text evidence="2">Belongs to the peptidase M13 family.</text>
</comment>
<comment type="caution">
    <text evidence="10">The sequence shown here is derived from an EMBL/GenBank/DDBJ whole genome shotgun (WGS) entry which is preliminary data.</text>
</comment>
<dbReference type="RefSeq" id="WP_369942227.1">
    <property type="nucleotide sequence ID" value="NZ_JBCLUF010000022.1"/>
</dbReference>
<evidence type="ECO:0000259" key="9">
    <source>
        <dbReference type="Pfam" id="PF05649"/>
    </source>
</evidence>
<evidence type="ECO:0000256" key="4">
    <source>
        <dbReference type="ARBA" id="ARBA00022723"/>
    </source>
</evidence>
<dbReference type="InterPro" id="IPR018497">
    <property type="entry name" value="Peptidase_M13_C"/>
</dbReference>
<keyword evidence="3" id="KW-0645">Protease</keyword>
<dbReference type="EC" id="3.4.24.-" evidence="10"/>
<evidence type="ECO:0000256" key="1">
    <source>
        <dbReference type="ARBA" id="ARBA00001947"/>
    </source>
</evidence>
<feature type="domain" description="Peptidase M13 N-terminal" evidence="9">
    <location>
        <begin position="13"/>
        <end position="391"/>
    </location>
</feature>
<dbReference type="Pfam" id="PF01431">
    <property type="entry name" value="Peptidase_M13"/>
    <property type="match status" value="1"/>
</dbReference>
<evidence type="ECO:0000313" key="11">
    <source>
        <dbReference type="Proteomes" id="UP001565236"/>
    </source>
</evidence>
<dbReference type="Gene3D" id="3.40.390.10">
    <property type="entry name" value="Collagenase (Catalytic Domain)"/>
    <property type="match status" value="1"/>
</dbReference>
<evidence type="ECO:0000256" key="6">
    <source>
        <dbReference type="ARBA" id="ARBA00022833"/>
    </source>
</evidence>
<evidence type="ECO:0000259" key="8">
    <source>
        <dbReference type="Pfam" id="PF01431"/>
    </source>
</evidence>
<dbReference type="PROSITE" id="PS51885">
    <property type="entry name" value="NEPRILYSIN"/>
    <property type="match status" value="1"/>
</dbReference>
<feature type="domain" description="Peptidase M13 C-terminal" evidence="8">
    <location>
        <begin position="445"/>
        <end position="635"/>
    </location>
</feature>
<gene>
    <name evidence="10" type="ORF">AALT52_06745</name>
</gene>
<dbReference type="PANTHER" id="PTHR11733:SF167">
    <property type="entry name" value="FI17812P1-RELATED"/>
    <property type="match status" value="1"/>
</dbReference>
<dbReference type="Gene3D" id="1.10.1380.10">
    <property type="entry name" value="Neutral endopeptidase , domain2"/>
    <property type="match status" value="1"/>
</dbReference>
<sequence>MGKNTQVDKSLLKDDLYQAVNGAWLKTAVIPADKSTTGGFADLADNIEKLLMADFEALLENDATELTPEMHQFVKFYRLASDFETRERLGFAPAKKYLDKILALKDLATWQEQLPELFLAGYDAPFTLSVTPDMKDTRHYALHADVPSLFLPDKTYYEEGNEQAKALLAILKQMLNELFELAGYDKEFSHKTIELALAYDKKLAPFQKDSTERADYVKSYNKYAFADFASLSRYLDLSKIVSGLVKTTPESIIVAEPRYFEALNELVNEDTFESMKSWLFVKTLLDLTGLLSDQFRVVGGTYNRALSGSKEAMDPKKAAYYLASNQYSQVVGLYYAQKYFGPAAKKDVHEMVKKMIAVYKKRLTENDWLSEATRKKAITKLDALGINVGYPDKLDPLFKEFVVDPELNLVDNATKFTQIALKRHYERLDEPVDRTRWEMPAHMVNAYYHPSFNCIVFPAAILQAPFYSLEQSKSANYGGIGAVIAHEISHAFDNNGAQFDEHGNLSNWWTDADLNHFQSLANKMIAQFDGLKTPAGTVNGKLVVSENIADAGGLSCAKEAAKAEPNADLAEFFINWARIWGMKSTLEREKLLLAIDVHAPHVLRANIQPQNLADFYTTFDVQPGDGMYLAPEKRITIW</sequence>
<name>A0ABV4DQ32_9LACO</name>
<dbReference type="PRINTS" id="PR00786">
    <property type="entry name" value="NEPRILYSIN"/>
</dbReference>
<keyword evidence="4" id="KW-0479">Metal-binding</keyword>
<dbReference type="CDD" id="cd08662">
    <property type="entry name" value="M13"/>
    <property type="match status" value="1"/>
</dbReference>
<evidence type="ECO:0000256" key="2">
    <source>
        <dbReference type="ARBA" id="ARBA00007357"/>
    </source>
</evidence>
<evidence type="ECO:0000256" key="7">
    <source>
        <dbReference type="ARBA" id="ARBA00023049"/>
    </source>
</evidence>
<evidence type="ECO:0000256" key="3">
    <source>
        <dbReference type="ARBA" id="ARBA00022670"/>
    </source>
</evidence>
<protein>
    <submittedName>
        <fullName evidence="10">M13-type metalloendopeptidase</fullName>
        <ecNumber evidence="10">3.4.24.-</ecNumber>
    </submittedName>
</protein>
<dbReference type="InterPro" id="IPR042089">
    <property type="entry name" value="Peptidase_M13_dom_2"/>
</dbReference>
<accession>A0ABV4DQ32</accession>
<keyword evidence="6" id="KW-0862">Zinc</keyword>
<dbReference type="SUPFAM" id="SSF55486">
    <property type="entry name" value="Metalloproteases ('zincins'), catalytic domain"/>
    <property type="match status" value="1"/>
</dbReference>
<dbReference type="Pfam" id="PF05649">
    <property type="entry name" value="Peptidase_M13_N"/>
    <property type="match status" value="1"/>
</dbReference>
<proteinExistence type="inferred from homology"/>
<dbReference type="InterPro" id="IPR000718">
    <property type="entry name" value="Peptidase_M13"/>
</dbReference>
<reference evidence="10 11" key="1">
    <citation type="submission" date="2024-03" db="EMBL/GenBank/DDBJ databases">
        <title>Mouse gut bacterial collection (mGBC) of GemPharmatech.</title>
        <authorList>
            <person name="He Y."/>
            <person name="Dong L."/>
            <person name="Wu D."/>
            <person name="Gao X."/>
            <person name="Lin Z."/>
        </authorList>
    </citation>
    <scope>NUCLEOTIDE SEQUENCE [LARGE SCALE GENOMIC DNA]</scope>
    <source>
        <strain evidence="10 11">15-30</strain>
    </source>
</reference>
<dbReference type="Proteomes" id="UP001565236">
    <property type="component" value="Unassembled WGS sequence"/>
</dbReference>
<dbReference type="GO" id="GO:0016787">
    <property type="term" value="F:hydrolase activity"/>
    <property type="evidence" value="ECO:0007669"/>
    <property type="project" value="UniProtKB-KW"/>
</dbReference>
<dbReference type="EMBL" id="JBCLUF010000022">
    <property type="protein sequence ID" value="MEY8662580.1"/>
    <property type="molecule type" value="Genomic_DNA"/>
</dbReference>
<dbReference type="InterPro" id="IPR024079">
    <property type="entry name" value="MetalloPept_cat_dom_sf"/>
</dbReference>
<organism evidence="10 11">
    <name type="scientific">Ligilactobacillus faecis</name>
    <dbReference type="NCBI Taxonomy" id="762833"/>
    <lineage>
        <taxon>Bacteria</taxon>
        <taxon>Bacillati</taxon>
        <taxon>Bacillota</taxon>
        <taxon>Bacilli</taxon>
        <taxon>Lactobacillales</taxon>
        <taxon>Lactobacillaceae</taxon>
        <taxon>Ligilactobacillus</taxon>
    </lineage>
</organism>
<comment type="cofactor">
    <cofactor evidence="1">
        <name>Zn(2+)</name>
        <dbReference type="ChEBI" id="CHEBI:29105"/>
    </cofactor>
</comment>